<proteinExistence type="predicted"/>
<sequence>MNVNLIFDLPYHLDQPQHGNAVREAAERGSLIAQKIIQIWELMDSAEAAFNGNDQCTLITSLSKAIRLDFQFVQIPDKYKLLIKHMIDEALNNFPGDEYFLDLKIGRFVLSVPNRNVEALATANQALQLYPTSLRFLYWKAIASCLQEDDSGCIEALDAFLAVAPNDHNYVPSCHYRKALHYGSRVNDALFVQAFETAVESEQYQLSCFLPYQFPDKEFIRMCYNIAKRRFESDESSN</sequence>
<evidence type="ECO:0000313" key="1">
    <source>
        <dbReference type="Proteomes" id="UP000887580"/>
    </source>
</evidence>
<reference evidence="2" key="1">
    <citation type="submission" date="2022-11" db="UniProtKB">
        <authorList>
            <consortium name="WormBaseParasite"/>
        </authorList>
    </citation>
    <scope>IDENTIFICATION</scope>
</reference>
<dbReference type="Proteomes" id="UP000887580">
    <property type="component" value="Unplaced"/>
</dbReference>
<organism evidence="1 2">
    <name type="scientific">Panagrolaimus sp. PS1159</name>
    <dbReference type="NCBI Taxonomy" id="55785"/>
    <lineage>
        <taxon>Eukaryota</taxon>
        <taxon>Metazoa</taxon>
        <taxon>Ecdysozoa</taxon>
        <taxon>Nematoda</taxon>
        <taxon>Chromadorea</taxon>
        <taxon>Rhabditida</taxon>
        <taxon>Tylenchina</taxon>
        <taxon>Panagrolaimomorpha</taxon>
        <taxon>Panagrolaimoidea</taxon>
        <taxon>Panagrolaimidae</taxon>
        <taxon>Panagrolaimus</taxon>
    </lineage>
</organism>
<accession>A0AC35GBG8</accession>
<protein>
    <submittedName>
        <fullName evidence="2">Tetratricopeptide repeat protein</fullName>
    </submittedName>
</protein>
<name>A0AC35GBG8_9BILA</name>
<dbReference type="WBParaSite" id="PS1159_v2.g3160.t1">
    <property type="protein sequence ID" value="PS1159_v2.g3160.t1"/>
    <property type="gene ID" value="PS1159_v2.g3160"/>
</dbReference>
<evidence type="ECO:0000313" key="2">
    <source>
        <dbReference type="WBParaSite" id="PS1159_v2.g3160.t1"/>
    </source>
</evidence>